<sequence length="157" mass="15092">MRVTYSAPPEAPVSVPSSVVATGVLVAIPEAIGLFTVGLATPGIELADGVAIPGIVVLTGADGNSVTSSAAVVSTGDTGAIGTVEAIGDGDAAICGAAETSGTIGSGTTPETGLIVSATLLETAPIGAVPAGTVFILAVEVSLESKALTSFIIQLLF</sequence>
<dbReference type="EMBL" id="MGGM01000001">
    <property type="protein sequence ID" value="OGM30357.1"/>
    <property type="molecule type" value="Genomic_DNA"/>
</dbReference>
<dbReference type="Proteomes" id="UP000177263">
    <property type="component" value="Unassembled WGS sequence"/>
</dbReference>
<reference evidence="1 2" key="1">
    <citation type="journal article" date="2016" name="Nat. Commun.">
        <title>Thousands of microbial genomes shed light on interconnected biogeochemical processes in an aquifer system.</title>
        <authorList>
            <person name="Anantharaman K."/>
            <person name="Brown C.T."/>
            <person name="Hug L.A."/>
            <person name="Sharon I."/>
            <person name="Castelle C.J."/>
            <person name="Probst A.J."/>
            <person name="Thomas B.C."/>
            <person name="Singh A."/>
            <person name="Wilkins M.J."/>
            <person name="Karaoz U."/>
            <person name="Brodie E.L."/>
            <person name="Williams K.H."/>
            <person name="Hubbard S.S."/>
            <person name="Banfield J.F."/>
        </authorList>
    </citation>
    <scope>NUCLEOTIDE SEQUENCE [LARGE SCALE GENOMIC DNA]</scope>
</reference>
<dbReference type="AlphaFoldDB" id="A0A1F7YSW3"/>
<proteinExistence type="predicted"/>
<protein>
    <submittedName>
        <fullName evidence="1">Uncharacterized protein</fullName>
    </submittedName>
</protein>
<organism evidence="1 2">
    <name type="scientific">Candidatus Woesebacteria bacterium RIFCSPHIGHO2_01_FULL_41_10</name>
    <dbReference type="NCBI Taxonomy" id="1802500"/>
    <lineage>
        <taxon>Bacteria</taxon>
        <taxon>Candidatus Woeseibacteriota</taxon>
    </lineage>
</organism>
<name>A0A1F7YSW3_9BACT</name>
<evidence type="ECO:0000313" key="1">
    <source>
        <dbReference type="EMBL" id="OGM30357.1"/>
    </source>
</evidence>
<gene>
    <name evidence="1" type="ORF">A2801_03230</name>
</gene>
<accession>A0A1F7YSW3</accession>
<comment type="caution">
    <text evidence="1">The sequence shown here is derived from an EMBL/GenBank/DDBJ whole genome shotgun (WGS) entry which is preliminary data.</text>
</comment>
<dbReference type="STRING" id="1802500.A2801_03230"/>
<evidence type="ECO:0000313" key="2">
    <source>
        <dbReference type="Proteomes" id="UP000177263"/>
    </source>
</evidence>